<dbReference type="InterPro" id="IPR025330">
    <property type="entry name" value="DUF4236"/>
</dbReference>
<protein>
    <submittedName>
        <fullName evidence="2">DUF4236 domain-containing protein</fullName>
    </submittedName>
</protein>
<reference evidence="2 3" key="1">
    <citation type="submission" date="2024-09" db="EMBL/GenBank/DDBJ databases">
        <authorList>
            <person name="Sun Q."/>
            <person name="Mori K."/>
        </authorList>
    </citation>
    <scope>NUCLEOTIDE SEQUENCE [LARGE SCALE GENOMIC DNA]</scope>
    <source>
        <strain evidence="2 3">JCM 13519</strain>
    </source>
</reference>
<dbReference type="RefSeq" id="WP_345050673.1">
    <property type="nucleotide sequence ID" value="NZ_BAABED010000001.1"/>
</dbReference>
<keyword evidence="3" id="KW-1185">Reference proteome</keyword>
<organism evidence="2 3">
    <name type="scientific">Arthrobacter methylotrophus</name>
    <dbReference type="NCBI Taxonomy" id="121291"/>
    <lineage>
        <taxon>Bacteria</taxon>
        <taxon>Bacillati</taxon>
        <taxon>Actinomycetota</taxon>
        <taxon>Actinomycetes</taxon>
        <taxon>Micrococcales</taxon>
        <taxon>Micrococcaceae</taxon>
        <taxon>Arthrobacter</taxon>
    </lineage>
</organism>
<dbReference type="Proteomes" id="UP001589536">
    <property type="component" value="Unassembled WGS sequence"/>
</dbReference>
<evidence type="ECO:0000259" key="1">
    <source>
        <dbReference type="Pfam" id="PF14020"/>
    </source>
</evidence>
<evidence type="ECO:0000313" key="3">
    <source>
        <dbReference type="Proteomes" id="UP001589536"/>
    </source>
</evidence>
<gene>
    <name evidence="2" type="ORF">ACFFPI_15915</name>
</gene>
<sequence length="57" mass="6307">MGFFYRKRVKLGKTGHVNISESGASVSEKLGPVTVNSRGRVTLKILPGLTFRFGKKR</sequence>
<feature type="domain" description="DUF4236" evidence="1">
    <location>
        <begin position="4"/>
        <end position="51"/>
    </location>
</feature>
<dbReference type="EMBL" id="JBHMBH010000036">
    <property type="protein sequence ID" value="MFB9715589.1"/>
    <property type="molecule type" value="Genomic_DNA"/>
</dbReference>
<comment type="caution">
    <text evidence="2">The sequence shown here is derived from an EMBL/GenBank/DDBJ whole genome shotgun (WGS) entry which is preliminary data.</text>
</comment>
<accession>A0ABV5UTS6</accession>
<name>A0ABV5UTS6_9MICC</name>
<proteinExistence type="predicted"/>
<dbReference type="Pfam" id="PF14020">
    <property type="entry name" value="DUF4236"/>
    <property type="match status" value="1"/>
</dbReference>
<evidence type="ECO:0000313" key="2">
    <source>
        <dbReference type="EMBL" id="MFB9715589.1"/>
    </source>
</evidence>